<dbReference type="PANTHER" id="PTHR46270">
    <property type="entry name" value="ARMADILLO-TYPE FOLD-RELATED"/>
    <property type="match status" value="1"/>
</dbReference>
<dbReference type="PANTHER" id="PTHR46270:SF2">
    <property type="entry name" value="TIR DOMAIN-CONTAINING PROTEIN"/>
    <property type="match status" value="1"/>
</dbReference>
<evidence type="ECO:0000313" key="4">
    <source>
        <dbReference type="Proteomes" id="UP000663872"/>
    </source>
</evidence>
<feature type="compositionally biased region" description="Polar residues" evidence="1">
    <location>
        <begin position="766"/>
        <end position="798"/>
    </location>
</feature>
<dbReference type="InterPro" id="IPR035897">
    <property type="entry name" value="Toll_tir_struct_dom_sf"/>
</dbReference>
<gene>
    <name evidence="3" type="ORF">GRG538_LOCUS25683</name>
</gene>
<dbReference type="Pfam" id="PF13676">
    <property type="entry name" value="TIR_2"/>
    <property type="match status" value="1"/>
</dbReference>
<accession>A0A818RWY3</accession>
<feature type="region of interest" description="Disordered" evidence="1">
    <location>
        <begin position="734"/>
        <end position="754"/>
    </location>
</feature>
<feature type="domain" description="TIR" evidence="2">
    <location>
        <begin position="535"/>
        <end position="658"/>
    </location>
</feature>
<dbReference type="PROSITE" id="PS50104">
    <property type="entry name" value="TIR"/>
    <property type="match status" value="1"/>
</dbReference>
<name>A0A818RWY3_9BILA</name>
<evidence type="ECO:0000256" key="1">
    <source>
        <dbReference type="SAM" id="MobiDB-lite"/>
    </source>
</evidence>
<protein>
    <recommendedName>
        <fullName evidence="2">TIR domain-containing protein</fullName>
    </recommendedName>
</protein>
<dbReference type="EMBL" id="CAJNYT010004384">
    <property type="protein sequence ID" value="CAF3659906.1"/>
    <property type="molecule type" value="Genomic_DNA"/>
</dbReference>
<comment type="caution">
    <text evidence="3">The sequence shown here is derived from an EMBL/GenBank/DDBJ whole genome shotgun (WGS) entry which is preliminary data.</text>
</comment>
<proteinExistence type="predicted"/>
<dbReference type="SUPFAM" id="SSF48371">
    <property type="entry name" value="ARM repeat"/>
    <property type="match status" value="1"/>
</dbReference>
<evidence type="ECO:0000259" key="2">
    <source>
        <dbReference type="PROSITE" id="PS50104"/>
    </source>
</evidence>
<dbReference type="GO" id="GO:0007165">
    <property type="term" value="P:signal transduction"/>
    <property type="evidence" value="ECO:0007669"/>
    <property type="project" value="InterPro"/>
</dbReference>
<sequence>MASGRNESVTAESVCLEFDSILKEIQVHDAKTQALESNDSLTRLAELAYELGRSPSQYLIHVDASILNHDVFVLIRNTMINVFNKINNASEVQEVEKKFLNESSFMISKLVDDMNTAEPFEKLFVQASFICPVQQCLDEVAGSGKHMLEYDIIFSIKCILEAFTKFRTKTNSHDNSLLLLLLDSVVQCICATYYLKTFQNLKFDATQFHKEEDLFLNVCPKYIRGYNGKNRKEKMNQLSETILNHSLQLLNTFPPSEIQRCQTVILESLIELLSILVIVPIENFLKFERLISHLMLFIKDTESLLMETDSIKKSRKEEFILLTMTLVYNITANIKLRGYIQQQHKDDIELFEKLSSTKVTENHQIQFIASILFCQLVSHDDIEKIADVKRMTNTLITYLVMSELDPLKSYYGIPLERLLTAVKELVQEEKVQETFAEEEKGLSTLVKCASETEYDDLTIKLPSLESLWTLVFVEKAAQSLKHNQHLIDYLKSILQIDANIPNKLRKAADGLYRKLEKEPERLQDKKTAESEPVNYIYDAMISYNHKNEEISHKLWQKLTDNNFRIWIDKEKMFGSIMERMAEGVERSEFVIICMSPTYAASPACQSEATYAKSKKRALIPIEVQKDFKPRGWLAILIGDLYRVSFTKQSFDRAYQDLLNQIDRNRIFSRQTSDVGLDLPRPVSERMLSRSTYRSPTLSMRARTDRETSPHQKYVSVATSPLPWACVDRGTNSRYRAKSRATSPMRPAMIDRTTSPLLQKRSVYTSPKQITSVSRDTSTDNSVRSISTAASDSHTTMRPKNQDSRICSLI</sequence>
<feature type="region of interest" description="Disordered" evidence="1">
    <location>
        <begin position="766"/>
        <end position="809"/>
    </location>
</feature>
<dbReference type="SUPFAM" id="SSF52200">
    <property type="entry name" value="Toll/Interleukin receptor TIR domain"/>
    <property type="match status" value="1"/>
</dbReference>
<evidence type="ECO:0000313" key="3">
    <source>
        <dbReference type="EMBL" id="CAF3659906.1"/>
    </source>
</evidence>
<organism evidence="3 4">
    <name type="scientific">Rotaria socialis</name>
    <dbReference type="NCBI Taxonomy" id="392032"/>
    <lineage>
        <taxon>Eukaryota</taxon>
        <taxon>Metazoa</taxon>
        <taxon>Spiralia</taxon>
        <taxon>Gnathifera</taxon>
        <taxon>Rotifera</taxon>
        <taxon>Eurotatoria</taxon>
        <taxon>Bdelloidea</taxon>
        <taxon>Philodinida</taxon>
        <taxon>Philodinidae</taxon>
        <taxon>Rotaria</taxon>
    </lineage>
</organism>
<dbReference type="InterPro" id="IPR000157">
    <property type="entry name" value="TIR_dom"/>
</dbReference>
<dbReference type="InterPro" id="IPR016024">
    <property type="entry name" value="ARM-type_fold"/>
</dbReference>
<dbReference type="Proteomes" id="UP000663872">
    <property type="component" value="Unassembled WGS sequence"/>
</dbReference>
<dbReference type="AlphaFoldDB" id="A0A818RWY3"/>
<reference evidence="3" key="1">
    <citation type="submission" date="2021-02" db="EMBL/GenBank/DDBJ databases">
        <authorList>
            <person name="Nowell W R."/>
        </authorList>
    </citation>
    <scope>NUCLEOTIDE SEQUENCE</scope>
</reference>
<dbReference type="Gene3D" id="3.40.50.10140">
    <property type="entry name" value="Toll/interleukin-1 receptor homology (TIR) domain"/>
    <property type="match status" value="1"/>
</dbReference>